<organism evidence="2 3">
    <name type="scientific">Mucilaginibacter lutimaris</name>
    <dbReference type="NCBI Taxonomy" id="931629"/>
    <lineage>
        <taxon>Bacteria</taxon>
        <taxon>Pseudomonadati</taxon>
        <taxon>Bacteroidota</taxon>
        <taxon>Sphingobacteriia</taxon>
        <taxon>Sphingobacteriales</taxon>
        <taxon>Sphingobacteriaceae</taxon>
        <taxon>Mucilaginibacter</taxon>
    </lineage>
</organism>
<gene>
    <name evidence="2" type="ORF">ACFQZI_15720</name>
</gene>
<reference evidence="3" key="1">
    <citation type="journal article" date="2019" name="Int. J. Syst. Evol. Microbiol.">
        <title>The Global Catalogue of Microorganisms (GCM) 10K type strain sequencing project: providing services to taxonomists for standard genome sequencing and annotation.</title>
        <authorList>
            <consortium name="The Broad Institute Genomics Platform"/>
            <consortium name="The Broad Institute Genome Sequencing Center for Infectious Disease"/>
            <person name="Wu L."/>
            <person name="Ma J."/>
        </authorList>
    </citation>
    <scope>NUCLEOTIDE SEQUENCE [LARGE SCALE GENOMIC DNA]</scope>
    <source>
        <strain evidence="3">CCUG 60742</strain>
    </source>
</reference>
<protein>
    <submittedName>
        <fullName evidence="2">Uncharacterized protein</fullName>
    </submittedName>
</protein>
<feature type="transmembrane region" description="Helical" evidence="1">
    <location>
        <begin position="9"/>
        <end position="32"/>
    </location>
</feature>
<evidence type="ECO:0000256" key="1">
    <source>
        <dbReference type="SAM" id="Phobius"/>
    </source>
</evidence>
<dbReference type="Proteomes" id="UP001597073">
    <property type="component" value="Unassembled WGS sequence"/>
</dbReference>
<keyword evidence="1" id="KW-0472">Membrane</keyword>
<evidence type="ECO:0000313" key="3">
    <source>
        <dbReference type="Proteomes" id="UP001597073"/>
    </source>
</evidence>
<accession>A0ABW2ZJK2</accession>
<keyword evidence="1" id="KW-0812">Transmembrane</keyword>
<proteinExistence type="predicted"/>
<dbReference type="EMBL" id="JBHTIA010000012">
    <property type="protein sequence ID" value="MFD0766311.1"/>
    <property type="molecule type" value="Genomic_DNA"/>
</dbReference>
<keyword evidence="3" id="KW-1185">Reference proteome</keyword>
<dbReference type="RefSeq" id="WP_377144096.1">
    <property type="nucleotide sequence ID" value="NZ_JBHTIA010000012.1"/>
</dbReference>
<name>A0ABW2ZJK2_9SPHI</name>
<keyword evidence="1" id="KW-1133">Transmembrane helix</keyword>
<evidence type="ECO:0000313" key="2">
    <source>
        <dbReference type="EMBL" id="MFD0766311.1"/>
    </source>
</evidence>
<comment type="caution">
    <text evidence="2">The sequence shown here is derived from an EMBL/GenBank/DDBJ whole genome shotgun (WGS) entry which is preliminary data.</text>
</comment>
<sequence length="58" mass="6544">MKTIKAGNIYLVLAILIIGYYAYSALNGIAFWESSSVTRNTQYNSNSRVRGAHAFYHK</sequence>